<protein>
    <submittedName>
        <fullName evidence="9">Alcohol dehydrogenase</fullName>
    </submittedName>
</protein>
<dbReference type="GO" id="GO:0005829">
    <property type="term" value="C:cytosol"/>
    <property type="evidence" value="ECO:0007669"/>
    <property type="project" value="TreeGrafter"/>
</dbReference>
<dbReference type="AlphaFoldDB" id="A0A9P2TAG2"/>
<reference evidence="9 10" key="1">
    <citation type="journal article" date="2013" name="Genome Announc.">
        <title>Draft Genome Sequence of the Lignocellulose Decomposer Thermobifida fusca Strain TM51.</title>
        <authorList>
            <person name="Toth A."/>
            <person name="Barna T."/>
            <person name="Nagy I."/>
            <person name="Horvath B."/>
            <person name="Nagy I."/>
            <person name="Tancsics A."/>
            <person name="Kriszt B."/>
            <person name="Baka E."/>
            <person name="Fekete C."/>
            <person name="Kukolya J."/>
        </authorList>
    </citation>
    <scope>NUCLEOTIDE SEQUENCE [LARGE SCALE GENOMIC DNA]</scope>
    <source>
        <strain evidence="9 10">TM51</strain>
    </source>
</reference>
<comment type="cofactor">
    <cofactor evidence="1 7">
        <name>Zn(2+)</name>
        <dbReference type="ChEBI" id="CHEBI:29105"/>
    </cofactor>
</comment>
<dbReference type="Pfam" id="PF00107">
    <property type="entry name" value="ADH_zinc_N"/>
    <property type="match status" value="1"/>
</dbReference>
<gene>
    <name evidence="9" type="ORF">TM51_06756</name>
</gene>
<keyword evidence="3 7" id="KW-0479">Metal-binding</keyword>
<dbReference type="InterPro" id="IPR002328">
    <property type="entry name" value="ADH_Zn_CS"/>
</dbReference>
<keyword evidence="6" id="KW-0520">NAD</keyword>
<keyword evidence="5" id="KW-0560">Oxidoreductase</keyword>
<dbReference type="InterPro" id="IPR036291">
    <property type="entry name" value="NAD(P)-bd_dom_sf"/>
</dbReference>
<evidence type="ECO:0000256" key="5">
    <source>
        <dbReference type="ARBA" id="ARBA00023002"/>
    </source>
</evidence>
<dbReference type="InterPro" id="IPR013154">
    <property type="entry name" value="ADH-like_N"/>
</dbReference>
<dbReference type="PANTHER" id="PTHR43880">
    <property type="entry name" value="ALCOHOL DEHYDROGENASE"/>
    <property type="match status" value="1"/>
</dbReference>
<sequence length="359" mass="37974">MKAAVLHEFRKDLVIEDVTVSEPAPDEVLIRVAASGVCHTDRTMQQGANDLPLPLILGHEVAGIVERVGSAVTAVEPGDHVVTCASAFCGTCRWCMRGELQHCAHKRRSRDPGQPPRLSQGDTPVEPFVGLGGFAEQVLVYEGAVVKLPEEMPLDRAALLGCSVITGMGAVRNAAQVQSGQTVAVIGCGGVGLNVIQGARLCGAAQIIAIDRLADKLDLARQFGATHTIDASTTDPVEAVRELTGGGVDHAIEVVGIAATMEQAFRMLDTKGTATVVGVAHPEVQVSIRATDLLLEKRLQGSKMGSARPRIDIPFYCQLYLDGRLKLDELLTARVPLSEVNSALAALDNPLGARTVLTF</sequence>
<evidence type="ECO:0000256" key="4">
    <source>
        <dbReference type="ARBA" id="ARBA00022833"/>
    </source>
</evidence>
<keyword evidence="10" id="KW-1185">Reference proteome</keyword>
<dbReference type="Pfam" id="PF08240">
    <property type="entry name" value="ADH_N"/>
    <property type="match status" value="1"/>
</dbReference>
<evidence type="ECO:0000256" key="6">
    <source>
        <dbReference type="ARBA" id="ARBA00023027"/>
    </source>
</evidence>
<organism evidence="9 10">
    <name type="scientific">Thermobifida fusca TM51</name>
    <dbReference type="NCBI Taxonomy" id="1169414"/>
    <lineage>
        <taxon>Bacteria</taxon>
        <taxon>Bacillati</taxon>
        <taxon>Actinomycetota</taxon>
        <taxon>Actinomycetes</taxon>
        <taxon>Streptosporangiales</taxon>
        <taxon>Nocardiopsidaceae</taxon>
        <taxon>Thermobifida</taxon>
    </lineage>
</organism>
<dbReference type="CDD" id="cd08279">
    <property type="entry name" value="Zn_ADH_class_III"/>
    <property type="match status" value="1"/>
</dbReference>
<evidence type="ECO:0000256" key="2">
    <source>
        <dbReference type="ARBA" id="ARBA00008072"/>
    </source>
</evidence>
<evidence type="ECO:0000313" key="10">
    <source>
        <dbReference type="Proteomes" id="UP000014184"/>
    </source>
</evidence>
<dbReference type="EMBL" id="AOSG01000031">
    <property type="protein sequence ID" value="EOR71619.1"/>
    <property type="molecule type" value="Genomic_DNA"/>
</dbReference>
<feature type="domain" description="Enoyl reductase (ER)" evidence="8">
    <location>
        <begin position="8"/>
        <end position="357"/>
    </location>
</feature>
<name>A0A9P2TAG2_THEFU</name>
<dbReference type="InterPro" id="IPR020843">
    <property type="entry name" value="ER"/>
</dbReference>
<evidence type="ECO:0000256" key="7">
    <source>
        <dbReference type="RuleBase" id="RU361277"/>
    </source>
</evidence>
<dbReference type="SUPFAM" id="SSF50129">
    <property type="entry name" value="GroES-like"/>
    <property type="match status" value="2"/>
</dbReference>
<proteinExistence type="inferred from homology"/>
<dbReference type="FunFam" id="3.40.50.720:FF:000003">
    <property type="entry name" value="S-(hydroxymethyl)glutathione dehydrogenase"/>
    <property type="match status" value="1"/>
</dbReference>
<dbReference type="GO" id="GO:0046294">
    <property type="term" value="P:formaldehyde catabolic process"/>
    <property type="evidence" value="ECO:0007669"/>
    <property type="project" value="TreeGrafter"/>
</dbReference>
<dbReference type="GO" id="GO:0051903">
    <property type="term" value="F:S-(hydroxymethyl)glutathione dehydrogenase [NAD(P)+] activity"/>
    <property type="evidence" value="ECO:0007669"/>
    <property type="project" value="TreeGrafter"/>
</dbReference>
<comment type="caution">
    <text evidence="9">The sequence shown here is derived from an EMBL/GenBank/DDBJ whole genome shotgun (WGS) entry which is preliminary data.</text>
</comment>
<dbReference type="PROSITE" id="PS00059">
    <property type="entry name" value="ADH_ZINC"/>
    <property type="match status" value="1"/>
</dbReference>
<dbReference type="PANTHER" id="PTHR43880:SF12">
    <property type="entry name" value="ALCOHOL DEHYDROGENASE CLASS-3"/>
    <property type="match status" value="1"/>
</dbReference>
<accession>A0A9P2TAG2</accession>
<keyword evidence="4 7" id="KW-0862">Zinc</keyword>
<evidence type="ECO:0000256" key="3">
    <source>
        <dbReference type="ARBA" id="ARBA00022723"/>
    </source>
</evidence>
<dbReference type="RefSeq" id="WP_011291711.1">
    <property type="nucleotide sequence ID" value="NZ_AOSG01000031.1"/>
</dbReference>
<dbReference type="GO" id="GO:0008270">
    <property type="term" value="F:zinc ion binding"/>
    <property type="evidence" value="ECO:0007669"/>
    <property type="project" value="InterPro"/>
</dbReference>
<dbReference type="InterPro" id="IPR013149">
    <property type="entry name" value="ADH-like_C"/>
</dbReference>
<evidence type="ECO:0000313" key="9">
    <source>
        <dbReference type="EMBL" id="EOR71619.1"/>
    </source>
</evidence>
<dbReference type="Proteomes" id="UP000014184">
    <property type="component" value="Unassembled WGS sequence"/>
</dbReference>
<dbReference type="SUPFAM" id="SSF51735">
    <property type="entry name" value="NAD(P)-binding Rossmann-fold domains"/>
    <property type="match status" value="1"/>
</dbReference>
<comment type="similarity">
    <text evidence="2 7">Belongs to the zinc-containing alcohol dehydrogenase family.</text>
</comment>
<dbReference type="Gene3D" id="3.40.50.720">
    <property type="entry name" value="NAD(P)-binding Rossmann-like Domain"/>
    <property type="match status" value="1"/>
</dbReference>
<dbReference type="InterPro" id="IPR011032">
    <property type="entry name" value="GroES-like_sf"/>
</dbReference>
<evidence type="ECO:0000259" key="8">
    <source>
        <dbReference type="SMART" id="SM00829"/>
    </source>
</evidence>
<evidence type="ECO:0000256" key="1">
    <source>
        <dbReference type="ARBA" id="ARBA00001947"/>
    </source>
</evidence>
<dbReference type="Gene3D" id="3.90.180.10">
    <property type="entry name" value="Medium-chain alcohol dehydrogenases, catalytic domain"/>
    <property type="match status" value="1"/>
</dbReference>
<dbReference type="SMART" id="SM00829">
    <property type="entry name" value="PKS_ER"/>
    <property type="match status" value="1"/>
</dbReference>